<evidence type="ECO:0000313" key="3">
    <source>
        <dbReference type="Proteomes" id="UP001460270"/>
    </source>
</evidence>
<comment type="caution">
    <text evidence="2">The sequence shown here is derived from an EMBL/GenBank/DDBJ whole genome shotgun (WGS) entry which is preliminary data.</text>
</comment>
<dbReference type="CDD" id="cd04046">
    <property type="entry name" value="C2_Calpain"/>
    <property type="match status" value="1"/>
</dbReference>
<evidence type="ECO:0000259" key="1">
    <source>
        <dbReference type="PROSITE" id="PS50004"/>
    </source>
</evidence>
<dbReference type="InterPro" id="IPR033884">
    <property type="entry name" value="C2_Calpain"/>
</dbReference>
<protein>
    <recommendedName>
        <fullName evidence="1">C2 domain-containing protein</fullName>
    </recommendedName>
</protein>
<organism evidence="2 3">
    <name type="scientific">Mugilogobius chulae</name>
    <name type="common">yellowstripe goby</name>
    <dbReference type="NCBI Taxonomy" id="88201"/>
    <lineage>
        <taxon>Eukaryota</taxon>
        <taxon>Metazoa</taxon>
        <taxon>Chordata</taxon>
        <taxon>Craniata</taxon>
        <taxon>Vertebrata</taxon>
        <taxon>Euteleostomi</taxon>
        <taxon>Actinopterygii</taxon>
        <taxon>Neopterygii</taxon>
        <taxon>Teleostei</taxon>
        <taxon>Neoteleostei</taxon>
        <taxon>Acanthomorphata</taxon>
        <taxon>Gobiaria</taxon>
        <taxon>Gobiiformes</taxon>
        <taxon>Gobioidei</taxon>
        <taxon>Gobiidae</taxon>
        <taxon>Gobionellinae</taxon>
        <taxon>Mugilogobius</taxon>
    </lineage>
</organism>
<keyword evidence="3" id="KW-1185">Reference proteome</keyword>
<reference evidence="3" key="1">
    <citation type="submission" date="2024-04" db="EMBL/GenBank/DDBJ databases">
        <title>Salinicola lusitanus LLJ914,a marine bacterium isolated from the Okinawa Trough.</title>
        <authorList>
            <person name="Li J."/>
        </authorList>
    </citation>
    <scope>NUCLEOTIDE SEQUENCE [LARGE SCALE GENOMIC DNA]</scope>
</reference>
<dbReference type="InterPro" id="IPR035892">
    <property type="entry name" value="C2_domain_sf"/>
</dbReference>
<dbReference type="EMBL" id="JBBPFD010000005">
    <property type="protein sequence ID" value="KAK7925502.1"/>
    <property type="molecule type" value="Genomic_DNA"/>
</dbReference>
<dbReference type="PROSITE" id="PS50004">
    <property type="entry name" value="C2"/>
    <property type="match status" value="1"/>
</dbReference>
<gene>
    <name evidence="2" type="ORF">WMY93_007812</name>
</gene>
<dbReference type="Proteomes" id="UP001460270">
    <property type="component" value="Unassembled WGS sequence"/>
</dbReference>
<feature type="domain" description="C2" evidence="1">
    <location>
        <begin position="16"/>
        <end position="133"/>
    </location>
</feature>
<accession>A0AAW0PH49</accession>
<proteinExistence type="predicted"/>
<dbReference type="Pfam" id="PF00168">
    <property type="entry name" value="C2"/>
    <property type="match status" value="1"/>
</dbReference>
<dbReference type="AlphaFoldDB" id="A0AAW0PH49"/>
<dbReference type="SMART" id="SM00239">
    <property type="entry name" value="C2"/>
    <property type="match status" value="1"/>
</dbReference>
<dbReference type="SUPFAM" id="SSF49562">
    <property type="entry name" value="C2 domain (Calcium/lipid-binding domain, CaLB)"/>
    <property type="match status" value="1"/>
</dbReference>
<dbReference type="FunFam" id="2.60.40.150:FF:000173">
    <property type="entry name" value="Calpain 5b"/>
    <property type="match status" value="1"/>
</dbReference>
<name>A0AAW0PH49_9GOBI</name>
<dbReference type="Gene3D" id="2.60.40.150">
    <property type="entry name" value="C2 domain"/>
    <property type="match status" value="1"/>
</dbReference>
<sequence>MLRLFTDVESGCRELTEDKPRVRCWSPIIGYPQVVSHVYIHSAQGLENQDKTGGADPYVIIYCEGKSVKSPIKKDTLKPEFDVSGVFYRRKPRKPITVQIWNSNAVKDQFMGQVMLSGSVKDNKERQIMQLRKQGAQMADEMPGRILLQIVTETQLTAI</sequence>
<dbReference type="InterPro" id="IPR000008">
    <property type="entry name" value="C2_dom"/>
</dbReference>
<evidence type="ECO:0000313" key="2">
    <source>
        <dbReference type="EMBL" id="KAK7925502.1"/>
    </source>
</evidence>